<proteinExistence type="inferred from homology"/>
<dbReference type="InterPro" id="IPR049704">
    <property type="entry name" value="Aminotrans_3_PPA_site"/>
</dbReference>
<dbReference type="NCBIfam" id="NF002325">
    <property type="entry name" value="PRK01278.1"/>
    <property type="match status" value="1"/>
</dbReference>
<dbReference type="FunFam" id="3.40.640.10:FF:000004">
    <property type="entry name" value="Acetylornithine aminotransferase"/>
    <property type="match status" value="1"/>
</dbReference>
<keyword evidence="3 5" id="KW-0808">Transferase</keyword>
<dbReference type="Proteomes" id="UP000218627">
    <property type="component" value="Unassembled WGS sequence"/>
</dbReference>
<feature type="binding site" evidence="5">
    <location>
        <begin position="95"/>
        <end position="96"/>
    </location>
    <ligand>
        <name>pyridoxal 5'-phosphate</name>
        <dbReference type="ChEBI" id="CHEBI:597326"/>
    </ligand>
</feature>
<reference evidence="7" key="1">
    <citation type="submission" date="2017-09" db="EMBL/GenBank/DDBJ databases">
        <authorList>
            <person name="Varghese N."/>
            <person name="Submissions S."/>
        </authorList>
    </citation>
    <scope>NUCLEOTIDE SEQUENCE [LARGE SCALE GENOMIC DNA]</scope>
    <source>
        <strain evidence="7">DSM 2913</strain>
    </source>
</reference>
<feature type="binding site" evidence="5">
    <location>
        <position position="269"/>
    </location>
    <ligand>
        <name>N(2)-acetyl-L-ornithine</name>
        <dbReference type="ChEBI" id="CHEBI:57805"/>
    </ligand>
</feature>
<keyword evidence="1 5" id="KW-0032">Aminotransferase</keyword>
<dbReference type="HAMAP" id="MF_01107">
    <property type="entry name" value="ArgD_aminotrans_3"/>
    <property type="match status" value="1"/>
</dbReference>
<dbReference type="NCBIfam" id="TIGR00707">
    <property type="entry name" value="argD"/>
    <property type="match status" value="1"/>
</dbReference>
<feature type="binding site" evidence="5">
    <location>
        <position position="130"/>
    </location>
    <ligand>
        <name>N(2)-acetyl-L-ornithine</name>
        <dbReference type="ChEBI" id="CHEBI:57805"/>
    </ligand>
</feature>
<evidence type="ECO:0000313" key="6">
    <source>
        <dbReference type="EMBL" id="SNZ12168.1"/>
    </source>
</evidence>
<organism evidence="6 7">
    <name type="scientific">Hydrogenobacter hydrogenophilus</name>
    <dbReference type="NCBI Taxonomy" id="35835"/>
    <lineage>
        <taxon>Bacteria</taxon>
        <taxon>Pseudomonadati</taxon>
        <taxon>Aquificota</taxon>
        <taxon>Aquificia</taxon>
        <taxon>Aquificales</taxon>
        <taxon>Aquificaceae</taxon>
        <taxon>Hydrogenobacter</taxon>
    </lineage>
</organism>
<comment type="catalytic activity">
    <reaction evidence="5">
        <text>N(2)-acetyl-L-ornithine + 2-oxoglutarate = N-acetyl-L-glutamate 5-semialdehyde + L-glutamate</text>
        <dbReference type="Rhea" id="RHEA:18049"/>
        <dbReference type="ChEBI" id="CHEBI:16810"/>
        <dbReference type="ChEBI" id="CHEBI:29123"/>
        <dbReference type="ChEBI" id="CHEBI:29985"/>
        <dbReference type="ChEBI" id="CHEBI:57805"/>
        <dbReference type="EC" id="2.6.1.11"/>
    </reaction>
</comment>
<dbReference type="GO" id="GO:0005737">
    <property type="term" value="C:cytoplasm"/>
    <property type="evidence" value="ECO:0007669"/>
    <property type="project" value="UniProtKB-SubCell"/>
</dbReference>
<dbReference type="InterPro" id="IPR015422">
    <property type="entry name" value="PyrdxlP-dep_Trfase_small"/>
</dbReference>
<dbReference type="EMBL" id="OBEN01000001">
    <property type="protein sequence ID" value="SNZ12168.1"/>
    <property type="molecule type" value="Genomic_DNA"/>
</dbReference>
<dbReference type="InterPro" id="IPR050103">
    <property type="entry name" value="Class-III_PLP-dep_AT"/>
</dbReference>
<keyword evidence="7" id="KW-1185">Reference proteome</keyword>
<dbReference type="SUPFAM" id="SSF53383">
    <property type="entry name" value="PLP-dependent transferases"/>
    <property type="match status" value="1"/>
</dbReference>
<dbReference type="InterPro" id="IPR004636">
    <property type="entry name" value="AcOrn/SuccOrn_fam"/>
</dbReference>
<keyword evidence="5" id="KW-0963">Cytoplasm</keyword>
<feature type="binding site" evidence="5">
    <location>
        <position position="127"/>
    </location>
    <ligand>
        <name>pyridoxal 5'-phosphate</name>
        <dbReference type="ChEBI" id="CHEBI:597326"/>
    </ligand>
</feature>
<sequence>MYVMQTYARLPISFVRGEGVYLFDKEGNKYIDLVGGIAVNVLGYSDQDLINAICEQSQKLIHVSNLFENPWQEEVGRLLVERFWTKGRVFFCNSGTEANEAAIKLVRKYFRERGESRYRIITFYNSFHGRTYGSMSATAQEKVHKGFEPLLDGFDYAIYNNFDSVINLLNKATAGIMVEIIQGEGGVRVAHYEFLQKIQQLCKEEGLLLIVDEVQTGMGRTGSFFAYEHFDLKPDIVTLAKGLGGGFPIGALIAREKVAEAFSVGSHGSTFGGNPLACACAKVVINKVSTLLDHVKDTGAYFKKGLENLNRGKVRGMGLMLGLDLERDCGPIVKRALDLGLVINCTAGSVLRFVPPLIIQKEHIDRALFVLDKLV</sequence>
<dbReference type="PANTHER" id="PTHR11986:SF79">
    <property type="entry name" value="ACETYLORNITHINE AMINOTRANSFERASE, MITOCHONDRIAL"/>
    <property type="match status" value="1"/>
</dbReference>
<dbReference type="Gene3D" id="3.90.1150.10">
    <property type="entry name" value="Aspartate Aminotransferase, domain 1"/>
    <property type="match status" value="1"/>
</dbReference>
<dbReference type="GO" id="GO:0042802">
    <property type="term" value="F:identical protein binding"/>
    <property type="evidence" value="ECO:0007669"/>
    <property type="project" value="TreeGrafter"/>
</dbReference>
<comment type="miscellaneous">
    <text evidence="5">May also have succinyldiaminopimelate aminotransferase activity, thus carrying out the corresponding step in lysine biosynthesis.</text>
</comment>
<evidence type="ECO:0000256" key="4">
    <source>
        <dbReference type="ARBA" id="ARBA00022898"/>
    </source>
</evidence>
<gene>
    <name evidence="5" type="primary">argD</name>
    <name evidence="6" type="ORF">SAMN06265353_0462</name>
</gene>
<evidence type="ECO:0000313" key="7">
    <source>
        <dbReference type="Proteomes" id="UP000218627"/>
    </source>
</evidence>
<dbReference type="GO" id="GO:0003992">
    <property type="term" value="F:N2-acetyl-L-ornithine:2-oxoglutarate 5-aminotransferase activity"/>
    <property type="evidence" value="ECO:0007669"/>
    <property type="project" value="UniProtKB-UniRule"/>
</dbReference>
<dbReference type="InterPro" id="IPR005814">
    <property type="entry name" value="Aminotrans_3"/>
</dbReference>
<name>A0A285NSI5_9AQUI</name>
<evidence type="ECO:0000256" key="3">
    <source>
        <dbReference type="ARBA" id="ARBA00022679"/>
    </source>
</evidence>
<dbReference type="PIRSF" id="PIRSF000521">
    <property type="entry name" value="Transaminase_4ab_Lys_Orn"/>
    <property type="match status" value="1"/>
</dbReference>
<feature type="modified residue" description="N6-(pyridoxal phosphate)lysine" evidence="5">
    <location>
        <position position="241"/>
    </location>
</feature>
<dbReference type="PANTHER" id="PTHR11986">
    <property type="entry name" value="AMINOTRANSFERASE CLASS III"/>
    <property type="match status" value="1"/>
</dbReference>
<protein>
    <recommendedName>
        <fullName evidence="5">Acetylornithine aminotransferase</fullName>
        <shortName evidence="5">ACOAT</shortName>
        <ecNumber evidence="5">2.6.1.11</ecNumber>
    </recommendedName>
</protein>
<evidence type="ECO:0000256" key="1">
    <source>
        <dbReference type="ARBA" id="ARBA00022576"/>
    </source>
</evidence>
<dbReference type="InterPro" id="IPR015424">
    <property type="entry name" value="PyrdxlP-dep_Trfase"/>
</dbReference>
<comment type="similarity">
    <text evidence="5">Belongs to the class-III pyridoxal-phosphate-dependent aminotransferase family. ArgD subfamily.</text>
</comment>
<keyword evidence="2 5" id="KW-0028">Amino-acid biosynthesis</keyword>
<comment type="pathway">
    <text evidence="5">Amino-acid biosynthesis; L-arginine biosynthesis; N(2)-acetyl-L-ornithine from L-glutamate: step 4/4.</text>
</comment>
<comment type="cofactor">
    <cofactor evidence="5">
        <name>pyridoxal 5'-phosphate</name>
        <dbReference type="ChEBI" id="CHEBI:597326"/>
    </cofactor>
    <text evidence="5">Binds 1 pyridoxal phosphate per subunit.</text>
</comment>
<dbReference type="Gene3D" id="3.40.640.10">
    <property type="entry name" value="Type I PLP-dependent aspartate aminotransferase-like (Major domain)"/>
    <property type="match status" value="1"/>
</dbReference>
<dbReference type="EC" id="2.6.1.11" evidence="5"/>
<comment type="subcellular location">
    <subcellularLocation>
        <location evidence="5">Cytoplasm</location>
    </subcellularLocation>
</comment>
<feature type="binding site" evidence="5">
    <location>
        <position position="270"/>
    </location>
    <ligand>
        <name>pyridoxal 5'-phosphate</name>
        <dbReference type="ChEBI" id="CHEBI:597326"/>
    </ligand>
</feature>
<accession>A0A285NSI5</accession>
<dbReference type="AlphaFoldDB" id="A0A285NSI5"/>
<dbReference type="GO" id="GO:0030170">
    <property type="term" value="F:pyridoxal phosphate binding"/>
    <property type="evidence" value="ECO:0007669"/>
    <property type="project" value="InterPro"/>
</dbReference>
<keyword evidence="5" id="KW-0055">Arginine biosynthesis</keyword>
<dbReference type="CDD" id="cd00610">
    <property type="entry name" value="OAT_like"/>
    <property type="match status" value="1"/>
</dbReference>
<dbReference type="InterPro" id="IPR015421">
    <property type="entry name" value="PyrdxlP-dep_Trfase_major"/>
</dbReference>
<evidence type="ECO:0000256" key="2">
    <source>
        <dbReference type="ARBA" id="ARBA00022605"/>
    </source>
</evidence>
<evidence type="ECO:0000256" key="5">
    <source>
        <dbReference type="HAMAP-Rule" id="MF_01107"/>
    </source>
</evidence>
<dbReference type="UniPathway" id="UPA00068">
    <property type="reaction ID" value="UER00109"/>
</dbReference>
<dbReference type="GO" id="GO:0006526">
    <property type="term" value="P:L-arginine biosynthetic process"/>
    <property type="evidence" value="ECO:0007669"/>
    <property type="project" value="UniProtKB-UniRule"/>
</dbReference>
<dbReference type="Pfam" id="PF00202">
    <property type="entry name" value="Aminotran_3"/>
    <property type="match status" value="1"/>
</dbReference>
<feature type="binding site" evidence="5">
    <location>
        <begin position="212"/>
        <end position="215"/>
    </location>
    <ligand>
        <name>pyridoxal 5'-phosphate</name>
        <dbReference type="ChEBI" id="CHEBI:597326"/>
    </ligand>
</feature>
<dbReference type="RefSeq" id="WP_096600652.1">
    <property type="nucleotide sequence ID" value="NZ_OBEN01000001.1"/>
</dbReference>
<dbReference type="OrthoDB" id="9807885at2"/>
<dbReference type="PROSITE" id="PS00600">
    <property type="entry name" value="AA_TRANSFER_CLASS_3"/>
    <property type="match status" value="1"/>
</dbReference>
<comment type="subunit">
    <text evidence="5">Homodimer.</text>
</comment>
<keyword evidence="4 5" id="KW-0663">Pyridoxal phosphate</keyword>